<proteinExistence type="inferred from homology"/>
<keyword evidence="5" id="KW-0472">Membrane</keyword>
<evidence type="ECO:0000313" key="10">
    <source>
        <dbReference type="Proteomes" id="UP001645859"/>
    </source>
</evidence>
<feature type="domain" description="ABC transporter substrate-binding protein PnrA-like" evidence="8">
    <location>
        <begin position="44"/>
        <end position="307"/>
    </location>
</feature>
<dbReference type="CDD" id="cd06354">
    <property type="entry name" value="PBP1_PrnA-like"/>
    <property type="match status" value="1"/>
</dbReference>
<gene>
    <name evidence="9" type="ORF">D3230_07165</name>
</gene>
<dbReference type="PANTHER" id="PTHR34296">
    <property type="entry name" value="TRANSCRIPTIONAL ACTIVATOR PROTEIN MED"/>
    <property type="match status" value="1"/>
</dbReference>
<keyword evidence="10" id="KW-1185">Reference proteome</keyword>
<name>A0ABS1SEU9_9MICO</name>
<dbReference type="InterPro" id="IPR003760">
    <property type="entry name" value="PnrA-like"/>
</dbReference>
<keyword evidence="6" id="KW-0449">Lipoprotein</keyword>
<feature type="chain" id="PRO_5045755777" evidence="7">
    <location>
        <begin position="26"/>
        <end position="349"/>
    </location>
</feature>
<evidence type="ECO:0000256" key="6">
    <source>
        <dbReference type="ARBA" id="ARBA00023288"/>
    </source>
</evidence>
<comment type="subcellular location">
    <subcellularLocation>
        <location evidence="1">Cell membrane</location>
        <topology evidence="1">Lipid-anchor</topology>
    </subcellularLocation>
</comment>
<dbReference type="SUPFAM" id="SSF53822">
    <property type="entry name" value="Periplasmic binding protein-like I"/>
    <property type="match status" value="1"/>
</dbReference>
<dbReference type="RefSeq" id="WP_202344340.1">
    <property type="nucleotide sequence ID" value="NZ_BAAAPI010000013.1"/>
</dbReference>
<protein>
    <submittedName>
        <fullName evidence="9">BMP family ABC transporter substrate-binding protein</fullName>
    </submittedName>
</protein>
<evidence type="ECO:0000256" key="1">
    <source>
        <dbReference type="ARBA" id="ARBA00004193"/>
    </source>
</evidence>
<comment type="caution">
    <text evidence="9">The sequence shown here is derived from an EMBL/GenBank/DDBJ whole genome shotgun (WGS) entry which is preliminary data.</text>
</comment>
<dbReference type="InterPro" id="IPR028082">
    <property type="entry name" value="Peripla_BP_I"/>
</dbReference>
<dbReference type="Proteomes" id="UP001645859">
    <property type="component" value="Unassembled WGS sequence"/>
</dbReference>
<evidence type="ECO:0000313" key="9">
    <source>
        <dbReference type="EMBL" id="MBL3679077.1"/>
    </source>
</evidence>
<dbReference type="EMBL" id="QYAC01000003">
    <property type="protein sequence ID" value="MBL3679077.1"/>
    <property type="molecule type" value="Genomic_DNA"/>
</dbReference>
<accession>A0ABS1SEU9</accession>
<keyword evidence="3" id="KW-1003">Cell membrane</keyword>
<organism evidence="9 10">
    <name type="scientific">Leucobacter chromiireducens subsp. solipictus</name>
    <dbReference type="NCBI Taxonomy" id="398235"/>
    <lineage>
        <taxon>Bacteria</taxon>
        <taxon>Bacillati</taxon>
        <taxon>Actinomycetota</taxon>
        <taxon>Actinomycetes</taxon>
        <taxon>Micrococcales</taxon>
        <taxon>Microbacteriaceae</taxon>
        <taxon>Leucobacter</taxon>
    </lineage>
</organism>
<dbReference type="InterPro" id="IPR050957">
    <property type="entry name" value="BMP_lipoprotein"/>
</dbReference>
<dbReference type="Gene3D" id="3.40.50.2300">
    <property type="match status" value="2"/>
</dbReference>
<evidence type="ECO:0000256" key="2">
    <source>
        <dbReference type="ARBA" id="ARBA00008610"/>
    </source>
</evidence>
<dbReference type="PANTHER" id="PTHR34296:SF2">
    <property type="entry name" value="ABC TRANSPORTER GUANOSINE-BINDING PROTEIN NUPN"/>
    <property type="match status" value="1"/>
</dbReference>
<sequence>MPVSRVRAALGAGGLAAALALTSCAPGTPADPAPAVSGPTFVYLTADPIGQNGFFTSGKAGIEAVARSFDGKPRTLEATDESTRRANLEAAVAEAPEVIVMLGASFAEPARTVAEQNPQQRFLLIDTTVEGAPENLYQATFREHEAAYLLGVEAARLTSTQRIGSVLAEDTPLLHKYAQGFTAGAQRVSPDIQVLASPVIGAEQAPYANPERGAELASGLARDGADQVFGVAARSNEGVIEAAKAQGFAAYGVDENQCPIAPGSVVDGTVKSVDTVITTVVGQIMAGKSSSEATASFGLAEGGMTLVSLTPDAEKSECTIMDHPDVLAEVAQLRDEIVAGTLKIPNPAA</sequence>
<evidence type="ECO:0000259" key="8">
    <source>
        <dbReference type="Pfam" id="PF02608"/>
    </source>
</evidence>
<feature type="signal peptide" evidence="7">
    <location>
        <begin position="1"/>
        <end position="25"/>
    </location>
</feature>
<evidence type="ECO:0000256" key="7">
    <source>
        <dbReference type="SAM" id="SignalP"/>
    </source>
</evidence>
<reference evidence="9 10" key="1">
    <citation type="submission" date="2018-09" db="EMBL/GenBank/DDBJ databases">
        <title>Comparative genomics of Leucobacter spp.</title>
        <authorList>
            <person name="Reis A.C."/>
            <person name="Kolvenbach B.A."/>
            <person name="Corvini P.F.X."/>
            <person name="Nunes O.C."/>
        </authorList>
    </citation>
    <scope>NUCLEOTIDE SEQUENCE [LARGE SCALE GENOMIC DNA]</scope>
    <source>
        <strain evidence="9 10">TAN 31504</strain>
    </source>
</reference>
<evidence type="ECO:0000256" key="4">
    <source>
        <dbReference type="ARBA" id="ARBA00022729"/>
    </source>
</evidence>
<dbReference type="PROSITE" id="PS51257">
    <property type="entry name" value="PROKAR_LIPOPROTEIN"/>
    <property type="match status" value="1"/>
</dbReference>
<evidence type="ECO:0000256" key="3">
    <source>
        <dbReference type="ARBA" id="ARBA00022475"/>
    </source>
</evidence>
<evidence type="ECO:0000256" key="5">
    <source>
        <dbReference type="ARBA" id="ARBA00023136"/>
    </source>
</evidence>
<keyword evidence="4 7" id="KW-0732">Signal</keyword>
<comment type="similarity">
    <text evidence="2">Belongs to the BMP lipoprotein family.</text>
</comment>
<dbReference type="Pfam" id="PF02608">
    <property type="entry name" value="Bmp"/>
    <property type="match status" value="1"/>
</dbReference>